<dbReference type="STRING" id="1618337.UT28_C0001G0740"/>
<organism evidence="4 5">
    <name type="scientific">Berkelbacteria bacterium GW2011_GWE1_39_12</name>
    <dbReference type="NCBI Taxonomy" id="1618337"/>
    <lineage>
        <taxon>Bacteria</taxon>
        <taxon>Candidatus Berkelbacteria</taxon>
    </lineage>
</organism>
<dbReference type="NCBIfam" id="TIGR02196">
    <property type="entry name" value="GlrX_YruB"/>
    <property type="match status" value="1"/>
</dbReference>
<reference evidence="4 5" key="1">
    <citation type="journal article" date="2015" name="Nature">
        <title>rRNA introns, odd ribosomes, and small enigmatic genomes across a large radiation of phyla.</title>
        <authorList>
            <person name="Brown C.T."/>
            <person name="Hug L.A."/>
            <person name="Thomas B.C."/>
            <person name="Sharon I."/>
            <person name="Castelle C.J."/>
            <person name="Singh A."/>
            <person name="Wilkins M.J."/>
            <person name="Williams K.H."/>
            <person name="Banfield J.F."/>
        </authorList>
    </citation>
    <scope>NUCLEOTIDE SEQUENCE [LARGE SCALE GENOMIC DNA]</scope>
</reference>
<dbReference type="InterPro" id="IPR011767">
    <property type="entry name" value="GLR_AS"/>
</dbReference>
<evidence type="ECO:0000256" key="1">
    <source>
        <dbReference type="ARBA" id="ARBA00023157"/>
    </source>
</evidence>
<dbReference type="KEGG" id="bbgw:UT28_C0001G0740"/>
<dbReference type="Gene3D" id="3.40.30.10">
    <property type="entry name" value="Glutaredoxin"/>
    <property type="match status" value="1"/>
</dbReference>
<keyword evidence="1" id="KW-1015">Disulfide bond</keyword>
<evidence type="ECO:0000256" key="2">
    <source>
        <dbReference type="ARBA" id="ARBA00023284"/>
    </source>
</evidence>
<keyword evidence="2" id="KW-0676">Redox-active center</keyword>
<dbReference type="CDD" id="cd02976">
    <property type="entry name" value="NrdH"/>
    <property type="match status" value="1"/>
</dbReference>
<dbReference type="PROSITE" id="PS00195">
    <property type="entry name" value="GLUTAREDOXIN_1"/>
    <property type="match status" value="1"/>
</dbReference>
<dbReference type="InterPro" id="IPR051548">
    <property type="entry name" value="Grx-like_ET"/>
</dbReference>
<protein>
    <submittedName>
        <fullName evidence="4">Glutaredoxin-like protein</fullName>
    </submittedName>
</protein>
<dbReference type="InterPro" id="IPR002109">
    <property type="entry name" value="Glutaredoxin"/>
</dbReference>
<dbReference type="GO" id="GO:0009055">
    <property type="term" value="F:electron transfer activity"/>
    <property type="evidence" value="ECO:0007669"/>
    <property type="project" value="TreeGrafter"/>
</dbReference>
<evidence type="ECO:0000313" key="5">
    <source>
        <dbReference type="Proteomes" id="UP000035648"/>
    </source>
</evidence>
<dbReference type="PANTHER" id="PTHR34386">
    <property type="entry name" value="GLUTAREDOXIN"/>
    <property type="match status" value="1"/>
</dbReference>
<gene>
    <name evidence="4" type="ORF">UT28_C0001G0740</name>
</gene>
<evidence type="ECO:0000313" key="4">
    <source>
        <dbReference type="EMBL" id="AKM82525.1"/>
    </source>
</evidence>
<feature type="domain" description="Glutaredoxin" evidence="3">
    <location>
        <begin position="11"/>
        <end position="70"/>
    </location>
</feature>
<dbReference type="InterPro" id="IPR036249">
    <property type="entry name" value="Thioredoxin-like_sf"/>
</dbReference>
<dbReference type="GO" id="GO:0045454">
    <property type="term" value="P:cell redox homeostasis"/>
    <property type="evidence" value="ECO:0007669"/>
    <property type="project" value="TreeGrafter"/>
</dbReference>
<evidence type="ECO:0000259" key="3">
    <source>
        <dbReference type="Pfam" id="PF00462"/>
    </source>
</evidence>
<sequence length="84" mass="9495">MEETSKKQSKVIVFSTPTCPWCVIAKQYLNKKGIEFENKDVSIDHHAADEMVEKSGQMGVPQLWIDDEIVVGFDQSKINKLLGL</sequence>
<accession>A0A0G4B4I2</accession>
<dbReference type="EMBL" id="CP011213">
    <property type="protein sequence ID" value="AKM82525.1"/>
    <property type="molecule type" value="Genomic_DNA"/>
</dbReference>
<dbReference type="PROSITE" id="PS51354">
    <property type="entry name" value="GLUTAREDOXIN_2"/>
    <property type="match status" value="1"/>
</dbReference>
<dbReference type="PRINTS" id="PR00160">
    <property type="entry name" value="GLUTAREDOXIN"/>
</dbReference>
<dbReference type="InterPro" id="IPR014025">
    <property type="entry name" value="Glutaredoxin_subgr"/>
</dbReference>
<dbReference type="InterPro" id="IPR011911">
    <property type="entry name" value="GlrX_YruB"/>
</dbReference>
<dbReference type="SUPFAM" id="SSF52833">
    <property type="entry name" value="Thioredoxin-like"/>
    <property type="match status" value="1"/>
</dbReference>
<proteinExistence type="predicted"/>
<dbReference type="Pfam" id="PF00462">
    <property type="entry name" value="Glutaredoxin"/>
    <property type="match status" value="1"/>
</dbReference>
<name>A0A0G4B4I2_9BACT</name>
<dbReference type="Proteomes" id="UP000035648">
    <property type="component" value="Chromosome"/>
</dbReference>
<dbReference type="PANTHER" id="PTHR34386:SF1">
    <property type="entry name" value="GLUTAREDOXIN-LIKE PROTEIN NRDH"/>
    <property type="match status" value="1"/>
</dbReference>
<dbReference type="AlphaFoldDB" id="A0A0G4B4I2"/>